<reference evidence="1 2" key="1">
    <citation type="submission" date="2024-08" db="EMBL/GenBank/DDBJ databases">
        <title>Insights into the chromosomal genome structure of Flemingia macrophylla.</title>
        <authorList>
            <person name="Ding Y."/>
            <person name="Zhao Y."/>
            <person name="Bi W."/>
            <person name="Wu M."/>
            <person name="Zhao G."/>
            <person name="Gong Y."/>
            <person name="Li W."/>
            <person name="Zhang P."/>
        </authorList>
    </citation>
    <scope>NUCLEOTIDE SEQUENCE [LARGE SCALE GENOMIC DNA]</scope>
    <source>
        <strain evidence="1">DYQJB</strain>
        <tissue evidence="1">Leaf</tissue>
    </source>
</reference>
<dbReference type="Proteomes" id="UP001603857">
    <property type="component" value="Unassembled WGS sequence"/>
</dbReference>
<gene>
    <name evidence="1" type="ORF">Fmac_010129</name>
</gene>
<dbReference type="AlphaFoldDB" id="A0ABD1N296"/>
<keyword evidence="2" id="KW-1185">Reference proteome</keyword>
<evidence type="ECO:0000313" key="1">
    <source>
        <dbReference type="EMBL" id="KAL2342189.1"/>
    </source>
</evidence>
<protein>
    <submittedName>
        <fullName evidence="1">Uncharacterized protein</fullName>
    </submittedName>
</protein>
<name>A0ABD1N296_9FABA</name>
<organism evidence="1 2">
    <name type="scientific">Flemingia macrophylla</name>
    <dbReference type="NCBI Taxonomy" id="520843"/>
    <lineage>
        <taxon>Eukaryota</taxon>
        <taxon>Viridiplantae</taxon>
        <taxon>Streptophyta</taxon>
        <taxon>Embryophyta</taxon>
        <taxon>Tracheophyta</taxon>
        <taxon>Spermatophyta</taxon>
        <taxon>Magnoliopsida</taxon>
        <taxon>eudicotyledons</taxon>
        <taxon>Gunneridae</taxon>
        <taxon>Pentapetalae</taxon>
        <taxon>rosids</taxon>
        <taxon>fabids</taxon>
        <taxon>Fabales</taxon>
        <taxon>Fabaceae</taxon>
        <taxon>Papilionoideae</taxon>
        <taxon>50 kb inversion clade</taxon>
        <taxon>NPAAA clade</taxon>
        <taxon>indigoferoid/millettioid clade</taxon>
        <taxon>Phaseoleae</taxon>
        <taxon>Flemingia</taxon>
    </lineage>
</organism>
<sequence>MTRISHVRATELVGIVTMSVGRVGMEPIIPRYIEAAIFGFELEYGVLREYTHGFFINVVEILDDSFA</sequence>
<comment type="caution">
    <text evidence="1">The sequence shown here is derived from an EMBL/GenBank/DDBJ whole genome shotgun (WGS) entry which is preliminary data.</text>
</comment>
<evidence type="ECO:0000313" key="2">
    <source>
        <dbReference type="Proteomes" id="UP001603857"/>
    </source>
</evidence>
<accession>A0ABD1N296</accession>
<proteinExistence type="predicted"/>
<dbReference type="EMBL" id="JBGMDY010000003">
    <property type="protein sequence ID" value="KAL2342189.1"/>
    <property type="molecule type" value="Genomic_DNA"/>
</dbReference>